<organism evidence="1 2">
    <name type="scientific">Aristaeella hokkaidonensis</name>
    <dbReference type="NCBI Taxonomy" id="3046382"/>
    <lineage>
        <taxon>Bacteria</taxon>
        <taxon>Bacillati</taxon>
        <taxon>Bacillota</taxon>
        <taxon>Clostridia</taxon>
        <taxon>Eubacteriales</taxon>
        <taxon>Aristaeellaceae</taxon>
        <taxon>Aristaeella</taxon>
    </lineage>
</organism>
<dbReference type="Proteomes" id="UP000682782">
    <property type="component" value="Chromosome"/>
</dbReference>
<evidence type="ECO:0000313" key="2">
    <source>
        <dbReference type="Proteomes" id="UP000682782"/>
    </source>
</evidence>
<dbReference type="EMBL" id="CP068393">
    <property type="protein sequence ID" value="QUC67360.1"/>
    <property type="molecule type" value="Genomic_DNA"/>
</dbReference>
<name>A0AC61MWY1_9FIRM</name>
<proteinExistence type="predicted"/>
<gene>
    <name evidence="1" type="ORF">JYE49_01225</name>
</gene>
<accession>A0AC61MWY1</accession>
<evidence type="ECO:0000313" key="1">
    <source>
        <dbReference type="EMBL" id="QUC67360.1"/>
    </source>
</evidence>
<reference evidence="1" key="1">
    <citation type="submission" date="2021-01" db="EMBL/GenBank/DDBJ databases">
        <title>Complete genome sequence of Clostridiales bacterium R-7.</title>
        <authorList>
            <person name="Mahoney-Kurpe S.C."/>
            <person name="Palevich N."/>
            <person name="Koike S."/>
            <person name="Moon C.D."/>
            <person name="Attwood G.T."/>
        </authorList>
    </citation>
    <scope>NUCLEOTIDE SEQUENCE</scope>
    <source>
        <strain evidence="1">R-7</strain>
    </source>
</reference>
<keyword evidence="2" id="KW-1185">Reference proteome</keyword>
<sequence length="236" mass="25190">MKKYIERLWNGLIKENPVLVLMLGMCPALAVSTQASNGIGMGLSTLAVLVLSNFVISCLRKVIPDQVRLPAYIVIVASLVTVTELLIEAYLPSLYEALGIYIPLIVVNCIILGRAEAYANKHTPLLSVMDGIGMGLGFTIALTLAGMIRELLGAGTVFGFRLLPESFGMTIFIQPPGAFLVFALIIAVMNAIGIKTRQRKLVESGCDGNCALCSSVCESRDADPKAEEEQKGGADA</sequence>
<protein>
    <submittedName>
        <fullName evidence="1">Electron transport complex subunit E</fullName>
    </submittedName>
</protein>